<dbReference type="Pfam" id="PF05194">
    <property type="entry name" value="UreE_C"/>
    <property type="match status" value="1"/>
</dbReference>
<evidence type="ECO:0000256" key="2">
    <source>
        <dbReference type="ARBA" id="ARBA00022490"/>
    </source>
</evidence>
<evidence type="ECO:0000256" key="4">
    <source>
        <dbReference type="ARBA" id="ARBA00023186"/>
    </source>
</evidence>
<dbReference type="GO" id="GO:0006457">
    <property type="term" value="P:protein folding"/>
    <property type="evidence" value="ECO:0007669"/>
    <property type="project" value="InterPro"/>
</dbReference>
<keyword evidence="2 5" id="KW-0963">Cytoplasm</keyword>
<dbReference type="SUPFAM" id="SSF69737">
    <property type="entry name" value="Urease metallochaperone UreE, C-terminal domain"/>
    <property type="match status" value="1"/>
</dbReference>
<dbReference type="eggNOG" id="COG2371">
    <property type="taxonomic scope" value="Bacteria"/>
</dbReference>
<dbReference type="GO" id="GO:0051082">
    <property type="term" value="F:unfolded protein binding"/>
    <property type="evidence" value="ECO:0007669"/>
    <property type="project" value="UniProtKB-UniRule"/>
</dbReference>
<accession>T0CA10</accession>
<accession>A0A9E6ZT66</accession>
<name>T0CA10_ALIAG</name>
<dbReference type="InterPro" id="IPR007864">
    <property type="entry name" value="UreE_C_dom"/>
</dbReference>
<comment type="function">
    <text evidence="5">Involved in urease metallocenter assembly. Binds nickel. Probably functions as a nickel donor during metallocenter assembly.</text>
</comment>
<dbReference type="InterPro" id="IPR012406">
    <property type="entry name" value="UreE"/>
</dbReference>
<dbReference type="SMART" id="SM00988">
    <property type="entry name" value="UreE_N"/>
    <property type="match status" value="1"/>
</dbReference>
<protein>
    <recommendedName>
        <fullName evidence="5">Urease accessory protein UreE</fullName>
    </recommendedName>
</protein>
<dbReference type="Proteomes" id="UP000829401">
    <property type="component" value="Chromosome"/>
</dbReference>
<comment type="similarity">
    <text evidence="5">Belongs to the UreE family.</text>
</comment>
<dbReference type="AlphaFoldDB" id="T0CA10"/>
<dbReference type="GO" id="GO:0005737">
    <property type="term" value="C:cytoplasm"/>
    <property type="evidence" value="ECO:0007669"/>
    <property type="project" value="UniProtKB-SubCell"/>
</dbReference>
<dbReference type="Pfam" id="PF02814">
    <property type="entry name" value="UreE_N"/>
    <property type="match status" value="1"/>
</dbReference>
<dbReference type="InterPro" id="IPR036118">
    <property type="entry name" value="UreE_N_sf"/>
</dbReference>
<proteinExistence type="inferred from homology"/>
<evidence type="ECO:0000313" key="6">
    <source>
        <dbReference type="EMBL" id="UNO50030.1"/>
    </source>
</evidence>
<dbReference type="STRING" id="1356854.N007_18940"/>
<dbReference type="OrthoDB" id="9810882at2"/>
<comment type="subcellular location">
    <subcellularLocation>
        <location evidence="1 5">Cytoplasm</location>
    </subcellularLocation>
</comment>
<evidence type="ECO:0000256" key="3">
    <source>
        <dbReference type="ARBA" id="ARBA00022596"/>
    </source>
</evidence>
<dbReference type="EMBL" id="CP080467">
    <property type="protein sequence ID" value="UNO50030.1"/>
    <property type="molecule type" value="Genomic_DNA"/>
</dbReference>
<evidence type="ECO:0000256" key="1">
    <source>
        <dbReference type="ARBA" id="ARBA00004496"/>
    </source>
</evidence>
<keyword evidence="4 5" id="KW-0143">Chaperone</keyword>
<gene>
    <name evidence="5" type="primary">ureE</name>
    <name evidence="6" type="ORF">K1I37_05935</name>
</gene>
<dbReference type="KEGG" id="aaco:K1I37_05935"/>
<sequence length="147" mass="16840">MKVTAIVGRETDFPNHQCDELRLESDDLARRVFRKRTAAGRELKVSLPRNTILRPGDVLLEDGGVIVVVRVEPEWVLAIYPASFEQIAQVGHQLGNRHIPIQIYENEILVAYHPLLESLFQGMDIECARVLRTLEQPFLHIFAPHMH</sequence>
<evidence type="ECO:0000256" key="5">
    <source>
        <dbReference type="HAMAP-Rule" id="MF_00822"/>
    </source>
</evidence>
<evidence type="ECO:0000313" key="7">
    <source>
        <dbReference type="Proteomes" id="UP000829401"/>
    </source>
</evidence>
<keyword evidence="3 5" id="KW-0533">Nickel</keyword>
<dbReference type="GO" id="GO:0065003">
    <property type="term" value="P:protein-containing complex assembly"/>
    <property type="evidence" value="ECO:0007669"/>
    <property type="project" value="InterPro"/>
</dbReference>
<dbReference type="RefSeq" id="WP_021294892.1">
    <property type="nucleotide sequence ID" value="NZ_AURB01000021.1"/>
</dbReference>
<dbReference type="Gene3D" id="2.60.260.20">
    <property type="entry name" value="Urease metallochaperone UreE, N-terminal domain"/>
    <property type="match status" value="1"/>
</dbReference>
<dbReference type="HAMAP" id="MF_00822">
    <property type="entry name" value="UreE"/>
    <property type="match status" value="1"/>
</dbReference>
<dbReference type="Gene3D" id="3.30.70.790">
    <property type="entry name" value="UreE, C-terminal domain"/>
    <property type="match status" value="1"/>
</dbReference>
<dbReference type="CDD" id="cd00571">
    <property type="entry name" value="UreE"/>
    <property type="match status" value="1"/>
</dbReference>
<dbReference type="PIRSF" id="PIRSF036402">
    <property type="entry name" value="Ureas_acces_UreE"/>
    <property type="match status" value="1"/>
</dbReference>
<dbReference type="GO" id="GO:0019627">
    <property type="term" value="P:urea metabolic process"/>
    <property type="evidence" value="ECO:0007669"/>
    <property type="project" value="InterPro"/>
</dbReference>
<keyword evidence="7" id="KW-1185">Reference proteome</keyword>
<reference evidence="7" key="1">
    <citation type="journal article" date="2022" name="G3 (Bethesda)">
        <title>Unveiling the complete genome sequence of Alicyclobacillus acidoterrestris DSM 3922T, a taint-producing strain.</title>
        <authorList>
            <person name="Leonardo I.C."/>
            <person name="Barreto Crespo M.T."/>
            <person name="Gaspar F.B."/>
        </authorList>
    </citation>
    <scope>NUCLEOTIDE SEQUENCE [LARGE SCALE GENOMIC DNA]</scope>
    <source>
        <strain evidence="7">DSM 3922</strain>
    </source>
</reference>
<dbReference type="SUPFAM" id="SSF69287">
    <property type="entry name" value="Urease metallochaperone UreE, N-terminal domain"/>
    <property type="match status" value="1"/>
</dbReference>
<organism evidence="6 7">
    <name type="scientific">Alicyclobacillus acidoterrestris (strain ATCC 49025 / DSM 3922 / CIP 106132 / NCIMB 13137 / GD3B)</name>
    <dbReference type="NCBI Taxonomy" id="1356854"/>
    <lineage>
        <taxon>Bacteria</taxon>
        <taxon>Bacillati</taxon>
        <taxon>Bacillota</taxon>
        <taxon>Bacilli</taxon>
        <taxon>Bacillales</taxon>
        <taxon>Alicyclobacillaceae</taxon>
        <taxon>Alicyclobacillus</taxon>
    </lineage>
</organism>
<dbReference type="InterPro" id="IPR004029">
    <property type="entry name" value="UreE_N"/>
</dbReference>
<dbReference type="GO" id="GO:0016151">
    <property type="term" value="F:nickel cation binding"/>
    <property type="evidence" value="ECO:0007669"/>
    <property type="project" value="UniProtKB-UniRule"/>
</dbReference>